<evidence type="ECO:0000313" key="2">
    <source>
        <dbReference type="Proteomes" id="UP001597506"/>
    </source>
</evidence>
<comment type="caution">
    <text evidence="1">The sequence shown here is derived from an EMBL/GenBank/DDBJ whole genome shotgun (WGS) entry which is preliminary data.</text>
</comment>
<sequence>MEVVLLFVLIALFIGFGISVHAASKNQTFSVLTNQEIVESSKQNEIDE</sequence>
<dbReference type="Proteomes" id="UP001597506">
    <property type="component" value="Unassembled WGS sequence"/>
</dbReference>
<dbReference type="EMBL" id="JBHUMF010000028">
    <property type="protein sequence ID" value="MFD2681281.1"/>
    <property type="molecule type" value="Genomic_DNA"/>
</dbReference>
<accession>A0ABW5RRM7</accession>
<proteinExistence type="predicted"/>
<dbReference type="RefSeq" id="WP_377935360.1">
    <property type="nucleotide sequence ID" value="NZ_JBHUMF010000028.1"/>
</dbReference>
<evidence type="ECO:0000313" key="1">
    <source>
        <dbReference type="EMBL" id="MFD2681281.1"/>
    </source>
</evidence>
<reference evidence="2" key="1">
    <citation type="journal article" date="2019" name="Int. J. Syst. Evol. Microbiol.">
        <title>The Global Catalogue of Microorganisms (GCM) 10K type strain sequencing project: providing services to taxonomists for standard genome sequencing and annotation.</title>
        <authorList>
            <consortium name="The Broad Institute Genomics Platform"/>
            <consortium name="The Broad Institute Genome Sequencing Center for Infectious Disease"/>
            <person name="Wu L."/>
            <person name="Ma J."/>
        </authorList>
    </citation>
    <scope>NUCLEOTIDE SEQUENCE [LARGE SCALE GENOMIC DNA]</scope>
    <source>
        <strain evidence="2">KCTC 3913</strain>
    </source>
</reference>
<name>A0ABW5RRM7_9BACI</name>
<keyword evidence="2" id="KW-1185">Reference proteome</keyword>
<organism evidence="1 2">
    <name type="scientific">Bacillus seohaeanensis</name>
    <dbReference type="NCBI Taxonomy" id="284580"/>
    <lineage>
        <taxon>Bacteria</taxon>
        <taxon>Bacillati</taxon>
        <taxon>Bacillota</taxon>
        <taxon>Bacilli</taxon>
        <taxon>Bacillales</taxon>
        <taxon>Bacillaceae</taxon>
        <taxon>Bacillus</taxon>
    </lineage>
</organism>
<gene>
    <name evidence="1" type="ORF">ACFSUL_11045</name>
</gene>
<protein>
    <submittedName>
        <fullName evidence="1">Uncharacterized protein</fullName>
    </submittedName>
</protein>